<dbReference type="PANTHER" id="PTHR37563">
    <property type="entry name" value="PHYTANOYL-COA DIOXYGENASE FAMILY PROTEIN (AFU_ORTHOLOGUE AFUA_2G03330)"/>
    <property type="match status" value="1"/>
</dbReference>
<dbReference type="Pfam" id="PF05721">
    <property type="entry name" value="PhyH"/>
    <property type="match status" value="1"/>
</dbReference>
<name>B4R920_PHEZH</name>
<proteinExistence type="predicted"/>
<feature type="region of interest" description="Disordered" evidence="1">
    <location>
        <begin position="1"/>
        <end position="28"/>
    </location>
</feature>
<sequence>MTAGLSSVRHSRTPPMTLSPEQARAHADEVRETSVTVLKGLIPAETIDAWNEAFGPLLAAAVRREGDNPNRGAHRYYVTLPLQDLWADPAIIDNDAVMAVVEELVGADGVMCQLASDTPLAGSEHQELHRDTQLLFPESGAETPPYQLAVNFPLVDVTDENGPMEYAPGTHMLSKTEGMAKVESGEIPLVKAYMARGDVMVRDVRHIHRGTPNRTGTPRPMVVIGYSRRWLHRPEVNVRIPAEVLVALPERARRWLRHNPVFETKAEAARPAETYRAFAY</sequence>
<evidence type="ECO:0000313" key="2">
    <source>
        <dbReference type="EMBL" id="ACG77690.1"/>
    </source>
</evidence>
<dbReference type="Proteomes" id="UP000001868">
    <property type="component" value="Chromosome"/>
</dbReference>
<dbReference type="STRING" id="450851.PHZ_c1276"/>
<dbReference type="InterPro" id="IPR051961">
    <property type="entry name" value="Fungal_Metabolite_Diox"/>
</dbReference>
<dbReference type="KEGG" id="pzu:PHZ_c1276"/>
<reference evidence="2 3" key="1">
    <citation type="journal article" date="2008" name="BMC Genomics">
        <title>Complete genome of Phenylobacterium zucineum - a novel facultative intracellular bacterium isolated from human erythroleukemia cell line K562.</title>
        <authorList>
            <person name="Luo Y."/>
            <person name="Xu X."/>
            <person name="Ding Z."/>
            <person name="Liu Z."/>
            <person name="Zhang B."/>
            <person name="Yan Z."/>
            <person name="Sun J."/>
            <person name="Hu S."/>
            <person name="Hu X."/>
        </authorList>
    </citation>
    <scope>NUCLEOTIDE SEQUENCE [LARGE SCALE GENOMIC DNA]</scope>
    <source>
        <strain evidence="2 3">HLK1</strain>
    </source>
</reference>
<organism evidence="2 3">
    <name type="scientific">Phenylobacterium zucineum (strain HLK1)</name>
    <dbReference type="NCBI Taxonomy" id="450851"/>
    <lineage>
        <taxon>Bacteria</taxon>
        <taxon>Pseudomonadati</taxon>
        <taxon>Pseudomonadota</taxon>
        <taxon>Alphaproteobacteria</taxon>
        <taxon>Caulobacterales</taxon>
        <taxon>Caulobacteraceae</taxon>
        <taxon>Phenylobacterium</taxon>
    </lineage>
</organism>
<dbReference type="PANTHER" id="PTHR37563:SF2">
    <property type="entry name" value="PHYTANOYL-COA DIOXYGENASE FAMILY PROTEIN (AFU_ORTHOLOGUE AFUA_2G03330)"/>
    <property type="match status" value="1"/>
</dbReference>
<dbReference type="Gene3D" id="2.60.120.620">
    <property type="entry name" value="q2cbj1_9rhob like domain"/>
    <property type="match status" value="1"/>
</dbReference>
<evidence type="ECO:0008006" key="4">
    <source>
        <dbReference type="Google" id="ProtNLM"/>
    </source>
</evidence>
<dbReference type="GO" id="GO:0016706">
    <property type="term" value="F:2-oxoglutarate-dependent dioxygenase activity"/>
    <property type="evidence" value="ECO:0007669"/>
    <property type="project" value="UniProtKB-ARBA"/>
</dbReference>
<evidence type="ECO:0000256" key="1">
    <source>
        <dbReference type="SAM" id="MobiDB-lite"/>
    </source>
</evidence>
<dbReference type="EMBL" id="CP000747">
    <property type="protein sequence ID" value="ACG77690.1"/>
    <property type="molecule type" value="Genomic_DNA"/>
</dbReference>
<gene>
    <name evidence="2" type="ordered locus">PHZ_c1276</name>
</gene>
<dbReference type="AlphaFoldDB" id="B4R920"/>
<protein>
    <recommendedName>
        <fullName evidence="4">Phytanoyl-CoA dioxygenase</fullName>
    </recommendedName>
</protein>
<keyword evidence="3" id="KW-1185">Reference proteome</keyword>
<evidence type="ECO:0000313" key="3">
    <source>
        <dbReference type="Proteomes" id="UP000001868"/>
    </source>
</evidence>
<dbReference type="SUPFAM" id="SSF51197">
    <property type="entry name" value="Clavaminate synthase-like"/>
    <property type="match status" value="1"/>
</dbReference>
<dbReference type="HOGENOM" id="CLU_087927_0_0_5"/>
<dbReference type="InterPro" id="IPR008775">
    <property type="entry name" value="Phytyl_CoA_dOase-like"/>
</dbReference>
<dbReference type="eggNOG" id="COG5285">
    <property type="taxonomic scope" value="Bacteria"/>
</dbReference>
<accession>B4R920</accession>